<dbReference type="InterPro" id="IPR018337">
    <property type="entry name" value="Cell_wall/Cho-bd_repeat"/>
</dbReference>
<evidence type="ECO:0000313" key="2">
    <source>
        <dbReference type="EMBL" id="MBB1086243.1"/>
    </source>
</evidence>
<keyword evidence="1" id="KW-0677">Repeat</keyword>
<dbReference type="SUPFAM" id="SSF69360">
    <property type="entry name" value="Cell wall binding repeat"/>
    <property type="match status" value="1"/>
</dbReference>
<protein>
    <submittedName>
        <fullName evidence="2">Uncharacterized protein</fullName>
    </submittedName>
</protein>
<accession>A0A7W3TZM9</accession>
<sequence length="80" mass="9712">MFNNTNAITGWYQSDYGNWYYFDPVNAWADINWQYVNGIWYYFNPDDAWLDLNQTLTYNWQKIMGMEFIFNSYSTSAKRG</sequence>
<name>A0A7W3TZM9_9LACO</name>
<evidence type="ECO:0000313" key="3">
    <source>
        <dbReference type="Proteomes" id="UP000518255"/>
    </source>
</evidence>
<dbReference type="AlphaFoldDB" id="A0A7W3TZM9"/>
<gene>
    <name evidence="2" type="ORF">H5R63_05530</name>
</gene>
<comment type="caution">
    <text evidence="2">The sequence shown here is derived from an EMBL/GenBank/DDBJ whole genome shotgun (WGS) entry which is preliminary data.</text>
</comment>
<dbReference type="Pfam" id="PF01473">
    <property type="entry name" value="Choline_bind_1"/>
    <property type="match status" value="2"/>
</dbReference>
<dbReference type="Proteomes" id="UP000518255">
    <property type="component" value="Unassembled WGS sequence"/>
</dbReference>
<evidence type="ECO:0000256" key="1">
    <source>
        <dbReference type="ARBA" id="ARBA00022737"/>
    </source>
</evidence>
<reference evidence="2 3" key="1">
    <citation type="submission" date="2020-07" db="EMBL/GenBank/DDBJ databases">
        <title>Description of Limosilactobacillus balticus sp. nov., Limosilactobacillus agrestis sp. nov., Limosilactobacillus albertensis sp. nov., Limosilactobacillus rudii sp. nov., Limosilactobacillus fastidiosus sp. nov., five novel Limosilactobacillus species isolated from the vertebrate gastrointestinal tract, and proposal of 6 subspecies of Limosilactobacillus reuteri adapted to the gastrointestinal tract of specific vertebrate hosts.</title>
        <authorList>
            <person name="Li F."/>
            <person name="Cheng C."/>
            <person name="Zheng J."/>
            <person name="Quevedo R.M."/>
            <person name="Li J."/>
            <person name="Roos S."/>
            <person name="Gaenzle M.G."/>
            <person name="Walter J."/>
        </authorList>
    </citation>
    <scope>NUCLEOTIDE SEQUENCE [LARGE SCALE GENOMIC DNA]</scope>
    <source>
        <strain evidence="2 3">WF-MA3-C</strain>
    </source>
</reference>
<proteinExistence type="predicted"/>
<organism evidence="2 3">
    <name type="scientific">Limosilactobacillus fastidiosus</name>
    <dbReference type="NCBI Taxonomy" id="2759855"/>
    <lineage>
        <taxon>Bacteria</taxon>
        <taxon>Bacillati</taxon>
        <taxon>Bacillota</taxon>
        <taxon>Bacilli</taxon>
        <taxon>Lactobacillales</taxon>
        <taxon>Lactobacillaceae</taxon>
        <taxon>Limosilactobacillus</taxon>
    </lineage>
</organism>
<dbReference type="EMBL" id="JACIUY010000056">
    <property type="protein sequence ID" value="MBB1086243.1"/>
    <property type="molecule type" value="Genomic_DNA"/>
</dbReference>
<dbReference type="RefSeq" id="WP_182581123.1">
    <property type="nucleotide sequence ID" value="NZ_JACIUY010000056.1"/>
</dbReference>
<dbReference type="Gene3D" id="2.10.270.10">
    <property type="entry name" value="Cholin Binding"/>
    <property type="match status" value="1"/>
</dbReference>